<dbReference type="InterPro" id="IPR027031">
    <property type="entry name" value="Gly-tRNA_synthase/POLG2"/>
</dbReference>
<feature type="non-terminal residue" evidence="6">
    <location>
        <position position="1"/>
    </location>
</feature>
<dbReference type="Gene3D" id="3.30.930.10">
    <property type="entry name" value="Bira Bifunctional Protein, Domain 2"/>
    <property type="match status" value="1"/>
</dbReference>
<gene>
    <name evidence="6" type="ORF">KIPB_014084</name>
</gene>
<keyword evidence="4" id="KW-0030">Aminoacyl-tRNA synthetase</keyword>
<comment type="caution">
    <text evidence="6">The sequence shown here is derived from an EMBL/GenBank/DDBJ whole genome shotgun (WGS) entry which is preliminary data.</text>
</comment>
<protein>
    <submittedName>
        <fullName evidence="6">Glycyl-tRNA synthetase</fullName>
    </submittedName>
</protein>
<evidence type="ECO:0000313" key="6">
    <source>
        <dbReference type="EMBL" id="GIQ91033.1"/>
    </source>
</evidence>
<dbReference type="InterPro" id="IPR002314">
    <property type="entry name" value="aa-tRNA-synt_IIb"/>
</dbReference>
<dbReference type="GO" id="GO:0005739">
    <property type="term" value="C:mitochondrion"/>
    <property type="evidence" value="ECO:0007669"/>
    <property type="project" value="TreeGrafter"/>
</dbReference>
<evidence type="ECO:0000256" key="3">
    <source>
        <dbReference type="ARBA" id="ARBA00022840"/>
    </source>
</evidence>
<evidence type="ECO:0000259" key="5">
    <source>
        <dbReference type="PROSITE" id="PS50862"/>
    </source>
</evidence>
<keyword evidence="3" id="KW-0067">ATP-binding</keyword>
<evidence type="ECO:0000313" key="7">
    <source>
        <dbReference type="Proteomes" id="UP000265618"/>
    </source>
</evidence>
<feature type="non-terminal residue" evidence="6">
    <location>
        <position position="94"/>
    </location>
</feature>
<dbReference type="PROSITE" id="PS50862">
    <property type="entry name" value="AA_TRNA_LIGASE_II"/>
    <property type="match status" value="1"/>
</dbReference>
<reference evidence="6 7" key="1">
    <citation type="journal article" date="2018" name="PLoS ONE">
        <title>The draft genome of Kipferlia bialata reveals reductive genome evolution in fornicate parasites.</title>
        <authorList>
            <person name="Tanifuji G."/>
            <person name="Takabayashi S."/>
            <person name="Kume K."/>
            <person name="Takagi M."/>
            <person name="Nakayama T."/>
            <person name="Kamikawa R."/>
            <person name="Inagaki Y."/>
            <person name="Hashimoto T."/>
        </authorList>
    </citation>
    <scope>NUCLEOTIDE SEQUENCE [LARGE SCALE GENOMIC DNA]</scope>
    <source>
        <strain evidence="6">NY0173</strain>
    </source>
</reference>
<dbReference type="InterPro" id="IPR045864">
    <property type="entry name" value="aa-tRNA-synth_II/BPL/LPL"/>
</dbReference>
<dbReference type="GO" id="GO:0005524">
    <property type="term" value="F:ATP binding"/>
    <property type="evidence" value="ECO:0007669"/>
    <property type="project" value="UniProtKB-KW"/>
</dbReference>
<evidence type="ECO:0000256" key="2">
    <source>
        <dbReference type="ARBA" id="ARBA00022741"/>
    </source>
</evidence>
<dbReference type="SUPFAM" id="SSF55681">
    <property type="entry name" value="Class II aaRS and biotin synthetases"/>
    <property type="match status" value="1"/>
</dbReference>
<dbReference type="GO" id="GO:0004820">
    <property type="term" value="F:glycine-tRNA ligase activity"/>
    <property type="evidence" value="ECO:0007669"/>
    <property type="project" value="TreeGrafter"/>
</dbReference>
<evidence type="ECO:0000256" key="1">
    <source>
        <dbReference type="ARBA" id="ARBA00022598"/>
    </source>
</evidence>
<dbReference type="PANTHER" id="PTHR10745">
    <property type="entry name" value="GLYCYL-TRNA SYNTHETASE/DNA POLYMERASE SUBUNIT GAMMA-2"/>
    <property type="match status" value="1"/>
</dbReference>
<dbReference type="OrthoDB" id="57698at2759"/>
<dbReference type="EMBL" id="BDIP01007044">
    <property type="protein sequence ID" value="GIQ91033.1"/>
    <property type="molecule type" value="Genomic_DNA"/>
</dbReference>
<dbReference type="GO" id="GO:0070150">
    <property type="term" value="P:mitochondrial glycyl-tRNA aminoacylation"/>
    <property type="evidence" value="ECO:0007669"/>
    <property type="project" value="TreeGrafter"/>
</dbReference>
<organism evidence="6 7">
    <name type="scientific">Kipferlia bialata</name>
    <dbReference type="NCBI Taxonomy" id="797122"/>
    <lineage>
        <taxon>Eukaryota</taxon>
        <taxon>Metamonada</taxon>
        <taxon>Carpediemonas-like organisms</taxon>
        <taxon>Kipferlia</taxon>
    </lineage>
</organism>
<accession>A0A9K3GQ27</accession>
<feature type="domain" description="Aminoacyl-transfer RNA synthetases class-II family profile" evidence="5">
    <location>
        <begin position="1"/>
        <end position="94"/>
    </location>
</feature>
<keyword evidence="2" id="KW-0547">Nucleotide-binding</keyword>
<dbReference type="AlphaFoldDB" id="A0A9K3GQ27"/>
<dbReference type="PRINTS" id="PR01043">
    <property type="entry name" value="TRNASYNTHGLY"/>
</dbReference>
<dbReference type="InterPro" id="IPR006195">
    <property type="entry name" value="aa-tRNA-synth_II"/>
</dbReference>
<name>A0A9K3GQ27_9EUKA</name>
<sequence>NKLSDAFPFNLMFETQIGPTGKVRGFLRPETAQGIFVNFKRFLNFNGGKLPMPVAQVGQAFRNEISPRQGVLRVREFTLAEVEHFMATRNDPHP</sequence>
<keyword evidence="7" id="KW-1185">Reference proteome</keyword>
<proteinExistence type="predicted"/>
<keyword evidence="1" id="KW-0436">Ligase</keyword>
<dbReference type="Pfam" id="PF00587">
    <property type="entry name" value="tRNA-synt_2b"/>
    <property type="match status" value="1"/>
</dbReference>
<dbReference type="PANTHER" id="PTHR10745:SF0">
    <property type="entry name" value="GLYCINE--TRNA LIGASE"/>
    <property type="match status" value="1"/>
</dbReference>
<dbReference type="Proteomes" id="UP000265618">
    <property type="component" value="Unassembled WGS sequence"/>
</dbReference>
<evidence type="ECO:0000256" key="4">
    <source>
        <dbReference type="ARBA" id="ARBA00023146"/>
    </source>
</evidence>